<keyword evidence="4" id="KW-1185">Reference proteome</keyword>
<feature type="region of interest" description="Disordered" evidence="2">
    <location>
        <begin position="265"/>
        <end position="289"/>
    </location>
</feature>
<comment type="similarity">
    <text evidence="1">Belongs to the CWC26 family.</text>
</comment>
<dbReference type="GO" id="GO:0005684">
    <property type="term" value="C:U2-type spliceosomal complex"/>
    <property type="evidence" value="ECO:0007669"/>
    <property type="project" value="TreeGrafter"/>
</dbReference>
<sequence>MSLADYLAKNYLTADSKPEKKSKKRKRKTAPEDDVAGLTIADDDAGWGSFGRKDNDDDDDGMPYVAGKTSEFRKKKTSGWTRVGVAPPRDSEQAEADRIIAETARENRERAKDAEDAPVIEGDAEDLQAMEGYTDSGTKAGLQSSKDVAAAAERMKREERRRMKEAMEEAGIAGGKEGGTIYRDASGRIINIAMKRAEARRKAEEAEAKKREEAEAARGDAQRAMKEERLQKLKDAKYMTFARGADDAELNEELKEAERWNDPAAQFIDTAAKRRNKKSKSGRPLYQGSFAPNRFGIRPGYRWDGVDRSNGFESKWFEARNRKKDMEELKYAWQMDE</sequence>
<feature type="compositionally biased region" description="Polar residues" evidence="2">
    <location>
        <begin position="135"/>
        <end position="146"/>
    </location>
</feature>
<dbReference type="PANTHER" id="PTHR31809">
    <property type="entry name" value="BUD13 HOMOLOG"/>
    <property type="match status" value="1"/>
</dbReference>
<feature type="compositionally biased region" description="Basic and acidic residues" evidence="2">
    <location>
        <begin position="89"/>
        <end position="115"/>
    </location>
</feature>
<dbReference type="GeneID" id="27316574"/>
<dbReference type="PANTHER" id="PTHR31809:SF0">
    <property type="entry name" value="BUD13 HOMOLOG"/>
    <property type="match status" value="1"/>
</dbReference>
<dbReference type="HOGENOM" id="CLU_024195_0_0_1"/>
<reference evidence="3 4" key="1">
    <citation type="submission" date="2015-01" db="EMBL/GenBank/DDBJ databases">
        <title>The Genome Sequence of Ochroconis gallopava CBS43764.</title>
        <authorList>
            <consortium name="The Broad Institute Genomics Platform"/>
            <person name="Cuomo C."/>
            <person name="de Hoog S."/>
            <person name="Gorbushina A."/>
            <person name="Stielow B."/>
            <person name="Teixiera M."/>
            <person name="Abouelleil A."/>
            <person name="Chapman S.B."/>
            <person name="Priest M."/>
            <person name="Young S.K."/>
            <person name="Wortman J."/>
            <person name="Nusbaum C."/>
            <person name="Birren B."/>
        </authorList>
    </citation>
    <scope>NUCLEOTIDE SEQUENCE [LARGE SCALE GENOMIC DNA]</scope>
    <source>
        <strain evidence="3 4">CBS 43764</strain>
    </source>
</reference>
<feature type="region of interest" description="Disordered" evidence="2">
    <location>
        <begin position="198"/>
        <end position="228"/>
    </location>
</feature>
<dbReference type="InParanoid" id="A0A0D1YG82"/>
<evidence type="ECO:0000256" key="2">
    <source>
        <dbReference type="SAM" id="MobiDB-lite"/>
    </source>
</evidence>
<dbReference type="EMBL" id="KN847571">
    <property type="protein sequence ID" value="KIV99796.1"/>
    <property type="molecule type" value="Genomic_DNA"/>
</dbReference>
<dbReference type="OrthoDB" id="6022at2759"/>
<evidence type="ECO:0008006" key="5">
    <source>
        <dbReference type="Google" id="ProtNLM"/>
    </source>
</evidence>
<accession>A0A0D1YG82</accession>
<name>A0A0D1YG82_9PEZI</name>
<protein>
    <recommendedName>
        <fullName evidence="5">Pre-mRNA-splicing factor CWC26</fullName>
    </recommendedName>
</protein>
<dbReference type="Pfam" id="PF09736">
    <property type="entry name" value="Bud13"/>
    <property type="match status" value="1"/>
</dbReference>
<dbReference type="STRING" id="253628.A0A0D1YG82"/>
<evidence type="ECO:0000313" key="3">
    <source>
        <dbReference type="EMBL" id="KIV99796.1"/>
    </source>
</evidence>
<feature type="compositionally biased region" description="Basic and acidic residues" evidence="2">
    <location>
        <begin position="153"/>
        <end position="167"/>
    </location>
</feature>
<evidence type="ECO:0000313" key="4">
    <source>
        <dbReference type="Proteomes" id="UP000053259"/>
    </source>
</evidence>
<dbReference type="InterPro" id="IPR018609">
    <property type="entry name" value="Bud13"/>
</dbReference>
<feature type="region of interest" description="Disordered" evidence="2">
    <location>
        <begin position="1"/>
        <end position="180"/>
    </location>
</feature>
<dbReference type="AlphaFoldDB" id="A0A0D1YG82"/>
<evidence type="ECO:0000256" key="1">
    <source>
        <dbReference type="ARBA" id="ARBA00011069"/>
    </source>
</evidence>
<feature type="compositionally biased region" description="Acidic residues" evidence="2">
    <location>
        <begin position="116"/>
        <end position="128"/>
    </location>
</feature>
<dbReference type="GO" id="GO:0070274">
    <property type="term" value="C:RES complex"/>
    <property type="evidence" value="ECO:0007669"/>
    <property type="project" value="TreeGrafter"/>
</dbReference>
<dbReference type="GO" id="GO:0000398">
    <property type="term" value="P:mRNA splicing, via spliceosome"/>
    <property type="evidence" value="ECO:0007669"/>
    <property type="project" value="TreeGrafter"/>
</dbReference>
<dbReference type="InterPro" id="IPR051112">
    <property type="entry name" value="CWC26_splicing_factor"/>
</dbReference>
<dbReference type="RefSeq" id="XP_016209666.1">
    <property type="nucleotide sequence ID" value="XM_016362524.1"/>
</dbReference>
<dbReference type="GO" id="GO:0003723">
    <property type="term" value="F:RNA binding"/>
    <property type="evidence" value="ECO:0007669"/>
    <property type="project" value="TreeGrafter"/>
</dbReference>
<dbReference type="VEuPathDB" id="FungiDB:PV09_08601"/>
<proteinExistence type="inferred from homology"/>
<dbReference type="Proteomes" id="UP000053259">
    <property type="component" value="Unassembled WGS sequence"/>
</dbReference>
<organism evidence="3 4">
    <name type="scientific">Verruconis gallopava</name>
    <dbReference type="NCBI Taxonomy" id="253628"/>
    <lineage>
        <taxon>Eukaryota</taxon>
        <taxon>Fungi</taxon>
        <taxon>Dikarya</taxon>
        <taxon>Ascomycota</taxon>
        <taxon>Pezizomycotina</taxon>
        <taxon>Dothideomycetes</taxon>
        <taxon>Pleosporomycetidae</taxon>
        <taxon>Venturiales</taxon>
        <taxon>Sympoventuriaceae</taxon>
        <taxon>Verruconis</taxon>
    </lineage>
</organism>
<gene>
    <name evidence="3" type="ORF">PV09_08601</name>
</gene>